<dbReference type="eggNOG" id="KOG4555">
    <property type="taxonomic scope" value="Eukaryota"/>
</dbReference>
<dbReference type="KEGG" id="glz:GLAREA_03833"/>
<dbReference type="Proteomes" id="UP000016922">
    <property type="component" value="Unassembled WGS sequence"/>
</dbReference>
<dbReference type="PANTHER" id="PTHR21405:SF0">
    <property type="entry name" value="TETRATRICOPEPTIDE REPEAT PROTEIN 36"/>
    <property type="match status" value="1"/>
</dbReference>
<dbReference type="GeneID" id="19462888"/>
<protein>
    <submittedName>
        <fullName evidence="3">Uncharacterized protein</fullName>
    </submittedName>
</protein>
<evidence type="ECO:0000256" key="2">
    <source>
        <dbReference type="SAM" id="MobiDB-lite"/>
    </source>
</evidence>
<dbReference type="OMA" id="ILYKAAR"/>
<sequence>MATTSTLSSHDISILSKIADPESSPSSPLLLDPSLPNDPHHNAEEYQKVAKSEVSIMSKIMKLEFQLADPKSLPSTETELLVQYQSVISELDNLISEHPKYASARNNRVQALRRLYGDAIFIQRTENTISSNEPQPLLKNADQTTLTKISTTILTDLSTGISLLTPAPFSALSPKAAKTLSLLYTQRGALYHHTAKQLNSNPSAELALESKEVSWSAADFEEAAARDFMMGGRYGNEVAKALAVSVNPTAKLCGDIVRDAMRRELSGTSDS</sequence>
<gene>
    <name evidence="3" type="ORF">GLAREA_03833</name>
</gene>
<dbReference type="STRING" id="1116229.S3DFW0"/>
<feature type="compositionally biased region" description="Low complexity" evidence="2">
    <location>
        <begin position="21"/>
        <end position="37"/>
    </location>
</feature>
<dbReference type="GO" id="GO:0006570">
    <property type="term" value="P:tyrosine metabolic process"/>
    <property type="evidence" value="ECO:0007669"/>
    <property type="project" value="TreeGrafter"/>
</dbReference>
<feature type="region of interest" description="Disordered" evidence="2">
    <location>
        <begin position="18"/>
        <end position="41"/>
    </location>
</feature>
<name>S3DFW0_GLAL2</name>
<dbReference type="HOGENOM" id="CLU_074601_0_0_1"/>
<proteinExistence type="inferred from homology"/>
<evidence type="ECO:0000256" key="1">
    <source>
        <dbReference type="ARBA" id="ARBA00006995"/>
    </source>
</evidence>
<reference evidence="3 4" key="1">
    <citation type="journal article" date="2013" name="BMC Genomics">
        <title>Genomics-driven discovery of the pneumocandin biosynthetic gene cluster in the fungus Glarea lozoyensis.</title>
        <authorList>
            <person name="Chen L."/>
            <person name="Yue Q."/>
            <person name="Zhang X."/>
            <person name="Xiang M."/>
            <person name="Wang C."/>
            <person name="Li S."/>
            <person name="Che Y."/>
            <person name="Ortiz-Lopez F.J."/>
            <person name="Bills G.F."/>
            <person name="Liu X."/>
            <person name="An Z."/>
        </authorList>
    </citation>
    <scope>NUCLEOTIDE SEQUENCE [LARGE SCALE GENOMIC DNA]</scope>
    <source>
        <strain evidence="4">ATCC 20868 / MF5171</strain>
    </source>
</reference>
<dbReference type="OrthoDB" id="539634at2759"/>
<evidence type="ECO:0000313" key="3">
    <source>
        <dbReference type="EMBL" id="EPE30866.1"/>
    </source>
</evidence>
<dbReference type="PANTHER" id="PTHR21405">
    <property type="entry name" value="CDNA SEQUENCE BC021608"/>
    <property type="match status" value="1"/>
</dbReference>
<dbReference type="InterPro" id="IPR038906">
    <property type="entry name" value="TTC36"/>
</dbReference>
<keyword evidence="4" id="KW-1185">Reference proteome</keyword>
<evidence type="ECO:0000313" key="4">
    <source>
        <dbReference type="Proteomes" id="UP000016922"/>
    </source>
</evidence>
<accession>S3DFW0</accession>
<dbReference type="AlphaFoldDB" id="S3DFW0"/>
<organism evidence="3 4">
    <name type="scientific">Glarea lozoyensis (strain ATCC 20868 / MF5171)</name>
    <dbReference type="NCBI Taxonomy" id="1116229"/>
    <lineage>
        <taxon>Eukaryota</taxon>
        <taxon>Fungi</taxon>
        <taxon>Dikarya</taxon>
        <taxon>Ascomycota</taxon>
        <taxon>Pezizomycotina</taxon>
        <taxon>Leotiomycetes</taxon>
        <taxon>Helotiales</taxon>
        <taxon>Helotiaceae</taxon>
        <taxon>Glarea</taxon>
    </lineage>
</organism>
<dbReference type="RefSeq" id="XP_008082277.1">
    <property type="nucleotide sequence ID" value="XM_008084086.1"/>
</dbReference>
<dbReference type="EMBL" id="KE145363">
    <property type="protein sequence ID" value="EPE30866.1"/>
    <property type="molecule type" value="Genomic_DNA"/>
</dbReference>
<comment type="similarity">
    <text evidence="1">Belongs to the TTC36 family.</text>
</comment>